<sequence>MSSLIHRKDINSGKELCDLSLEEDYKNKFRCQLPVTVDKFLSIRGFSKDLREEMEEAKEYGVLDKGKFFVGNIMELQLDEKFDTIIANGLLAAVDKDTDASALPMEDMDIIVERIVSLLKPGGAVYFIGNAVLKQVNKPAAEVYHQILAVADAAKRLSGEISKRDISADWVERTLSRLGLVTTSKLFPVQYSEEDVDSTVKDAMEWIEEMDASPDFKQSFKKMLEDLQERASDEFDGEEVYVGEDSYVVVGQLPSS</sequence>
<proteinExistence type="predicted"/>
<evidence type="ECO:0000313" key="2">
    <source>
        <dbReference type="Proteomes" id="UP000266841"/>
    </source>
</evidence>
<evidence type="ECO:0008006" key="3">
    <source>
        <dbReference type="Google" id="ProtNLM"/>
    </source>
</evidence>
<dbReference type="EMBL" id="AGNL01007977">
    <property type="protein sequence ID" value="EJK70846.1"/>
    <property type="molecule type" value="Genomic_DNA"/>
</dbReference>
<name>K0TBN2_THAOC</name>
<comment type="caution">
    <text evidence="1">The sequence shown here is derived from an EMBL/GenBank/DDBJ whole genome shotgun (WGS) entry which is preliminary data.</text>
</comment>
<dbReference type="Gene3D" id="3.40.50.150">
    <property type="entry name" value="Vaccinia Virus protein VP39"/>
    <property type="match status" value="1"/>
</dbReference>
<dbReference type="InterPro" id="IPR029063">
    <property type="entry name" value="SAM-dependent_MTases_sf"/>
</dbReference>
<dbReference type="Proteomes" id="UP000266841">
    <property type="component" value="Unassembled WGS sequence"/>
</dbReference>
<dbReference type="CDD" id="cd02440">
    <property type="entry name" value="AdoMet_MTases"/>
    <property type="match status" value="1"/>
</dbReference>
<dbReference type="AlphaFoldDB" id="K0TBN2"/>
<reference evidence="1 2" key="1">
    <citation type="journal article" date="2012" name="Genome Biol.">
        <title>Genome and low-iron response of an oceanic diatom adapted to chronic iron limitation.</title>
        <authorList>
            <person name="Lommer M."/>
            <person name="Specht M."/>
            <person name="Roy A.S."/>
            <person name="Kraemer L."/>
            <person name="Andreson R."/>
            <person name="Gutowska M.A."/>
            <person name="Wolf J."/>
            <person name="Bergner S.V."/>
            <person name="Schilhabel M.B."/>
            <person name="Klostermeier U.C."/>
            <person name="Beiko R.G."/>
            <person name="Rosenstiel P."/>
            <person name="Hippler M."/>
            <person name="Laroche J."/>
        </authorList>
    </citation>
    <scope>NUCLEOTIDE SEQUENCE [LARGE SCALE GENOMIC DNA]</scope>
    <source>
        <strain evidence="1 2">CCMP1005</strain>
    </source>
</reference>
<accession>K0TBN2</accession>
<organism evidence="1 2">
    <name type="scientific">Thalassiosira oceanica</name>
    <name type="common">Marine diatom</name>
    <dbReference type="NCBI Taxonomy" id="159749"/>
    <lineage>
        <taxon>Eukaryota</taxon>
        <taxon>Sar</taxon>
        <taxon>Stramenopiles</taxon>
        <taxon>Ochrophyta</taxon>
        <taxon>Bacillariophyta</taxon>
        <taxon>Coscinodiscophyceae</taxon>
        <taxon>Thalassiosirophycidae</taxon>
        <taxon>Thalassiosirales</taxon>
        <taxon>Thalassiosiraceae</taxon>
        <taxon>Thalassiosira</taxon>
    </lineage>
</organism>
<dbReference type="SUPFAM" id="SSF53335">
    <property type="entry name" value="S-adenosyl-L-methionine-dependent methyltransferases"/>
    <property type="match status" value="1"/>
</dbReference>
<gene>
    <name evidence="1" type="ORF">THAOC_07766</name>
</gene>
<protein>
    <recommendedName>
        <fullName evidence="3">Methyltransferase type 11 domain-containing protein</fullName>
    </recommendedName>
</protein>
<keyword evidence="2" id="KW-1185">Reference proteome</keyword>
<evidence type="ECO:0000313" key="1">
    <source>
        <dbReference type="EMBL" id="EJK70846.1"/>
    </source>
</evidence>